<dbReference type="EMBL" id="JAOTLW010000007">
    <property type="protein sequence ID" value="MDI5831528.1"/>
    <property type="molecule type" value="Genomic_DNA"/>
</dbReference>
<dbReference type="RefSeq" id="WP_172590195.1">
    <property type="nucleotide sequence ID" value="NZ_BLRG01000075.1"/>
</dbReference>
<feature type="signal peptide" evidence="1">
    <location>
        <begin position="1"/>
        <end position="17"/>
    </location>
</feature>
<organism evidence="2 3">
    <name type="scientific">Shewanella xiamenensis</name>
    <dbReference type="NCBI Taxonomy" id="332186"/>
    <lineage>
        <taxon>Bacteria</taxon>
        <taxon>Pseudomonadati</taxon>
        <taxon>Pseudomonadota</taxon>
        <taxon>Gammaproteobacteria</taxon>
        <taxon>Alteromonadales</taxon>
        <taxon>Shewanellaceae</taxon>
        <taxon>Shewanella</taxon>
    </lineage>
</organism>
<evidence type="ECO:0000256" key="1">
    <source>
        <dbReference type="SAM" id="SignalP"/>
    </source>
</evidence>
<comment type="caution">
    <text evidence="2">The sequence shown here is derived from an EMBL/GenBank/DDBJ whole genome shotgun (WGS) entry which is preliminary data.</text>
</comment>
<keyword evidence="1" id="KW-0732">Signal</keyword>
<evidence type="ECO:0000313" key="3">
    <source>
        <dbReference type="Proteomes" id="UP001159075"/>
    </source>
</evidence>
<feature type="chain" id="PRO_5047373668" evidence="1">
    <location>
        <begin position="18"/>
        <end position="162"/>
    </location>
</feature>
<accession>A0ABT6UBW3</accession>
<protein>
    <submittedName>
        <fullName evidence="2">Uncharacterized protein</fullName>
    </submittedName>
</protein>
<evidence type="ECO:0000313" key="2">
    <source>
        <dbReference type="EMBL" id="MDI5831528.1"/>
    </source>
</evidence>
<dbReference type="Proteomes" id="UP001159075">
    <property type="component" value="Unassembled WGS sequence"/>
</dbReference>
<keyword evidence="3" id="KW-1185">Reference proteome</keyword>
<gene>
    <name evidence="2" type="ORF">ODY93_08130</name>
</gene>
<name>A0ABT6UBW3_9GAMM</name>
<proteinExistence type="predicted"/>
<sequence length="162" mass="18687">MQKFIATLFFLSFGVFANDKLHLELINGSWDCPETTQEEEVTIKVNTRYSYNVSNLTYSYDSKAEMLYQNKLPVGTVQIIEKGAFSYQSSKMVYELQSIESVVLDDPLEAITAELIKEMEADLKSDKTEYETTLINELEWETLNPNDNSKVMCHRVMNSLNR</sequence>
<reference evidence="2 3" key="1">
    <citation type="submission" date="2022-09" db="EMBL/GenBank/DDBJ databases">
        <title>The outer-membrane cytochrome OmcA is essential for infection of Shewanella oneidensis by a zebrafish-associated bacteriophage.</title>
        <authorList>
            <person name="Grenfell A.W."/>
            <person name="Intile P."/>
            <person name="Mcfarlane J."/>
            <person name="Leung D."/>
            <person name="Abdalla K."/>
            <person name="Wold M."/>
            <person name="Kees E."/>
            <person name="Gralnick J."/>
        </authorList>
    </citation>
    <scope>NUCLEOTIDE SEQUENCE [LARGE SCALE GENOMIC DNA]</scope>
    <source>
        <strain evidence="2 3">NF-5</strain>
    </source>
</reference>